<keyword evidence="3" id="KW-1185">Reference proteome</keyword>
<dbReference type="KEGG" id="llu:AKJ09_11219"/>
<evidence type="ECO:0000256" key="1">
    <source>
        <dbReference type="SAM" id="MobiDB-lite"/>
    </source>
</evidence>
<dbReference type="STRING" id="1391654.AKJ09_11219"/>
<dbReference type="AlphaFoldDB" id="A0A0K1QFK1"/>
<protein>
    <submittedName>
        <fullName evidence="2">Uncharacterized protein</fullName>
    </submittedName>
</protein>
<name>A0A0K1QFK1_9BACT</name>
<organism evidence="2 3">
    <name type="scientific">Labilithrix luteola</name>
    <dbReference type="NCBI Taxonomy" id="1391654"/>
    <lineage>
        <taxon>Bacteria</taxon>
        <taxon>Pseudomonadati</taxon>
        <taxon>Myxococcota</taxon>
        <taxon>Polyangia</taxon>
        <taxon>Polyangiales</taxon>
        <taxon>Labilitrichaceae</taxon>
        <taxon>Labilithrix</taxon>
    </lineage>
</organism>
<evidence type="ECO:0000313" key="3">
    <source>
        <dbReference type="Proteomes" id="UP000064967"/>
    </source>
</evidence>
<dbReference type="EMBL" id="CP012333">
    <property type="protein sequence ID" value="AKV04556.1"/>
    <property type="molecule type" value="Genomic_DNA"/>
</dbReference>
<feature type="region of interest" description="Disordered" evidence="1">
    <location>
        <begin position="63"/>
        <end position="84"/>
    </location>
</feature>
<gene>
    <name evidence="2" type="ORF">AKJ09_11219</name>
</gene>
<proteinExistence type="predicted"/>
<sequence>MSPRRINVTGDVTLSERFEQLRKFGKEGVPRFIVSEPTRLDETLDLHGPTPRLIEERLRGLSFADNPRVRGKNRAPSARPTSSE</sequence>
<accession>A0A0K1QFK1</accession>
<evidence type="ECO:0000313" key="2">
    <source>
        <dbReference type="EMBL" id="AKV04556.1"/>
    </source>
</evidence>
<reference evidence="2 3" key="1">
    <citation type="submission" date="2015-08" db="EMBL/GenBank/DDBJ databases">
        <authorList>
            <person name="Babu N.S."/>
            <person name="Beckwith C.J."/>
            <person name="Beseler K.G."/>
            <person name="Brison A."/>
            <person name="Carone J.V."/>
            <person name="Caskin T.P."/>
            <person name="Diamond M."/>
            <person name="Durham M.E."/>
            <person name="Foxe J.M."/>
            <person name="Go M."/>
            <person name="Henderson B.A."/>
            <person name="Jones I.B."/>
            <person name="McGettigan J.A."/>
            <person name="Micheletti S.J."/>
            <person name="Nasrallah M.E."/>
            <person name="Ortiz D."/>
            <person name="Piller C.R."/>
            <person name="Privatt S.R."/>
            <person name="Schneider S.L."/>
            <person name="Sharp S."/>
            <person name="Smith T.C."/>
            <person name="Stanton J.D."/>
            <person name="Ullery H.E."/>
            <person name="Wilson R.J."/>
            <person name="Serrano M.G."/>
            <person name="Buck G."/>
            <person name="Lee V."/>
            <person name="Wang Y."/>
            <person name="Carvalho R."/>
            <person name="Voegtly L."/>
            <person name="Shi R."/>
            <person name="Duckworth R."/>
            <person name="Johnson A."/>
            <person name="Loviza R."/>
            <person name="Walstead R."/>
            <person name="Shah Z."/>
            <person name="Kiflezghi M."/>
            <person name="Wade K."/>
            <person name="Ball S.L."/>
            <person name="Bradley K.W."/>
            <person name="Asai D.J."/>
            <person name="Bowman C.A."/>
            <person name="Russell D.A."/>
            <person name="Pope W.H."/>
            <person name="Jacobs-Sera D."/>
            <person name="Hendrix R.W."/>
            <person name="Hatfull G.F."/>
        </authorList>
    </citation>
    <scope>NUCLEOTIDE SEQUENCE [LARGE SCALE GENOMIC DNA]</scope>
    <source>
        <strain evidence="2 3">DSM 27648</strain>
    </source>
</reference>
<dbReference type="Proteomes" id="UP000064967">
    <property type="component" value="Chromosome"/>
</dbReference>